<dbReference type="Proteomes" id="UP000293289">
    <property type="component" value="Unassembled WGS sequence"/>
</dbReference>
<dbReference type="RefSeq" id="WP_242609447.1">
    <property type="nucleotide sequence ID" value="NZ_SGWY01000001.1"/>
</dbReference>
<dbReference type="AlphaFoldDB" id="A0A4V2F046"/>
<proteinExistence type="predicted"/>
<accession>A0A4V2F046</accession>
<name>A0A4V2F046_9MICO</name>
<evidence type="ECO:0000313" key="2">
    <source>
        <dbReference type="Proteomes" id="UP000293289"/>
    </source>
</evidence>
<comment type="caution">
    <text evidence="1">The sequence shown here is derived from an EMBL/GenBank/DDBJ whole genome shotgun (WGS) entry which is preliminary data.</text>
</comment>
<gene>
    <name evidence="1" type="ORF">EV187_1156</name>
</gene>
<protein>
    <submittedName>
        <fullName evidence="1">Uncharacterized protein</fullName>
    </submittedName>
</protein>
<sequence>MNDESAQRMPRPDPRAPRGRVLDAHLHLLDRQVLDRDGTPVTTIDDLELDGIELGARIEPGSPAPSVAAILTGPQLLMRIFGGHAPAARRISIPWKLVASVGTTVRLGVGADSLDASWVERWVSRHIIGRIPGGRHDPE</sequence>
<dbReference type="EMBL" id="SGWY01000001">
    <property type="protein sequence ID" value="RZS68720.1"/>
    <property type="molecule type" value="Genomic_DNA"/>
</dbReference>
<reference evidence="1 2" key="1">
    <citation type="submission" date="2019-02" db="EMBL/GenBank/DDBJ databases">
        <title>Genomic Encyclopedia of Type Strains, Phase IV (KMG-IV): sequencing the most valuable type-strain genomes for metagenomic binning, comparative biology and taxonomic classification.</title>
        <authorList>
            <person name="Goeker M."/>
        </authorList>
    </citation>
    <scope>NUCLEOTIDE SEQUENCE [LARGE SCALE GENOMIC DNA]</scope>
    <source>
        <strain evidence="1 2">DSM 43045</strain>
    </source>
</reference>
<evidence type="ECO:0000313" key="1">
    <source>
        <dbReference type="EMBL" id="RZS68720.1"/>
    </source>
</evidence>
<keyword evidence="2" id="KW-1185">Reference proteome</keyword>
<organism evidence="1 2">
    <name type="scientific">Agromyces ramosus</name>
    <dbReference type="NCBI Taxonomy" id="33879"/>
    <lineage>
        <taxon>Bacteria</taxon>
        <taxon>Bacillati</taxon>
        <taxon>Actinomycetota</taxon>
        <taxon>Actinomycetes</taxon>
        <taxon>Micrococcales</taxon>
        <taxon>Microbacteriaceae</taxon>
        <taxon>Agromyces</taxon>
    </lineage>
</organism>